<keyword evidence="5" id="KW-1185">Reference proteome</keyword>
<accession>A0ABP0L6F5</accession>
<dbReference type="InterPro" id="IPR027417">
    <property type="entry name" value="P-loop_NTPase"/>
</dbReference>
<evidence type="ECO:0000256" key="1">
    <source>
        <dbReference type="SAM" id="MobiDB-lite"/>
    </source>
</evidence>
<evidence type="ECO:0000259" key="3">
    <source>
        <dbReference type="Pfam" id="PF00004"/>
    </source>
</evidence>
<feature type="compositionally biased region" description="Gly residues" evidence="1">
    <location>
        <begin position="364"/>
        <end position="373"/>
    </location>
</feature>
<keyword evidence="2" id="KW-1133">Transmembrane helix</keyword>
<dbReference type="Pfam" id="PF00004">
    <property type="entry name" value="AAA"/>
    <property type="match status" value="1"/>
</dbReference>
<reference evidence="4 5" key="1">
    <citation type="submission" date="2024-02" db="EMBL/GenBank/DDBJ databases">
        <authorList>
            <person name="Chen Y."/>
            <person name="Shah S."/>
            <person name="Dougan E. K."/>
            <person name="Thang M."/>
            <person name="Chan C."/>
        </authorList>
    </citation>
    <scope>NUCLEOTIDE SEQUENCE [LARGE SCALE GENOMIC DNA]</scope>
</reference>
<dbReference type="PANTHER" id="PTHR23074:SF19">
    <property type="entry name" value="KATANIN P60 ATPASE-CONTAINING SUBUNIT A1"/>
    <property type="match status" value="1"/>
</dbReference>
<dbReference type="Gene3D" id="3.40.50.300">
    <property type="entry name" value="P-loop containing nucleotide triphosphate hydrolases"/>
    <property type="match status" value="1"/>
</dbReference>
<organism evidence="4 5">
    <name type="scientific">Durusdinium trenchii</name>
    <dbReference type="NCBI Taxonomy" id="1381693"/>
    <lineage>
        <taxon>Eukaryota</taxon>
        <taxon>Sar</taxon>
        <taxon>Alveolata</taxon>
        <taxon>Dinophyceae</taxon>
        <taxon>Suessiales</taxon>
        <taxon>Symbiodiniaceae</taxon>
        <taxon>Durusdinium</taxon>
    </lineage>
</organism>
<dbReference type="InterPro" id="IPR050304">
    <property type="entry name" value="MT-severing_AAA_ATPase"/>
</dbReference>
<keyword evidence="2" id="KW-0472">Membrane</keyword>
<evidence type="ECO:0000313" key="4">
    <source>
        <dbReference type="EMBL" id="CAK9034736.1"/>
    </source>
</evidence>
<feature type="domain" description="ATPase AAA-type core" evidence="3">
    <location>
        <begin position="300"/>
        <end position="352"/>
    </location>
</feature>
<sequence>MAERSRSSGSSKEDYGPGWTQLTDHGKIYLSKKEKNVFILEGTKSSGFSGCCYGGSPEERRLLAEGVYALSAELKCMPQEQTPDQQIFLLLDCNKVTDLSSGCDFLALRMNFDTRELRVESQKRHKQTVTHFAQPNCSILRPQSYLTVQAEFSGETMSLTVSGISMVKNLRVDRGSNAGESSVGLAVYGKTRCYVKRFRLVPGTTRDDEETSASAATSSARKAPSAYGPLSIMPGAGSAVNEEIDLAMSIERDIVCQDLKVRFEDIGGLEDAKRAINEAVILPLLMPEFFVGLRKPWKGVLLFGPPGTGKTMLAKAVASCTENITFFNCSSATLTSKWRGESEKLLRALFQTDARPRPRPRSGTGRGTRGSGRGRVVRPRERVSNRSFLFFNLLFRNACHMWFLFFGYFCVFFFQTLLPSTLQQAVWGPAISTQGVRRGTWTQRGSVPHGA</sequence>
<keyword evidence="2" id="KW-0812">Transmembrane</keyword>
<dbReference type="PANTHER" id="PTHR23074">
    <property type="entry name" value="AAA DOMAIN-CONTAINING"/>
    <property type="match status" value="1"/>
</dbReference>
<dbReference type="SUPFAM" id="SSF52540">
    <property type="entry name" value="P-loop containing nucleoside triphosphate hydrolases"/>
    <property type="match status" value="1"/>
</dbReference>
<proteinExistence type="predicted"/>
<feature type="region of interest" description="Disordered" evidence="1">
    <location>
        <begin position="354"/>
        <end position="377"/>
    </location>
</feature>
<dbReference type="Proteomes" id="UP001642484">
    <property type="component" value="Unassembled WGS sequence"/>
</dbReference>
<dbReference type="InterPro" id="IPR003959">
    <property type="entry name" value="ATPase_AAA_core"/>
</dbReference>
<comment type="caution">
    <text evidence="4">The sequence shown here is derived from an EMBL/GenBank/DDBJ whole genome shotgun (WGS) entry which is preliminary data.</text>
</comment>
<dbReference type="EMBL" id="CAXAMN010011225">
    <property type="protein sequence ID" value="CAK9034736.1"/>
    <property type="molecule type" value="Genomic_DNA"/>
</dbReference>
<gene>
    <name evidence="4" type="ORF">CCMP2556_LOCUS19623</name>
</gene>
<evidence type="ECO:0000256" key="2">
    <source>
        <dbReference type="SAM" id="Phobius"/>
    </source>
</evidence>
<feature type="transmembrane region" description="Helical" evidence="2">
    <location>
        <begin position="388"/>
        <end position="414"/>
    </location>
</feature>
<evidence type="ECO:0000313" key="5">
    <source>
        <dbReference type="Proteomes" id="UP001642484"/>
    </source>
</evidence>
<protein>
    <recommendedName>
        <fullName evidence="3">ATPase AAA-type core domain-containing protein</fullName>
    </recommendedName>
</protein>
<name>A0ABP0L6F5_9DINO</name>